<gene>
    <name evidence="1" type="ORF">FBU59_006837</name>
</gene>
<name>A0ACC1IYY7_9FUNG</name>
<protein>
    <submittedName>
        <fullName evidence="1">Uncharacterized protein</fullName>
    </submittedName>
</protein>
<reference evidence="1" key="1">
    <citation type="submission" date="2022-07" db="EMBL/GenBank/DDBJ databases">
        <title>Phylogenomic reconstructions and comparative analyses of Kickxellomycotina fungi.</title>
        <authorList>
            <person name="Reynolds N.K."/>
            <person name="Stajich J.E."/>
            <person name="Barry K."/>
            <person name="Grigoriev I.V."/>
            <person name="Crous P."/>
            <person name="Smith M.E."/>
        </authorList>
    </citation>
    <scope>NUCLEOTIDE SEQUENCE</scope>
    <source>
        <strain evidence="1">NRRL 5244</strain>
    </source>
</reference>
<organism evidence="1 2">
    <name type="scientific">Linderina macrospora</name>
    <dbReference type="NCBI Taxonomy" id="4868"/>
    <lineage>
        <taxon>Eukaryota</taxon>
        <taxon>Fungi</taxon>
        <taxon>Fungi incertae sedis</taxon>
        <taxon>Zoopagomycota</taxon>
        <taxon>Kickxellomycotina</taxon>
        <taxon>Kickxellomycetes</taxon>
        <taxon>Kickxellales</taxon>
        <taxon>Kickxellaceae</taxon>
        <taxon>Linderina</taxon>
    </lineage>
</organism>
<sequence length="188" mass="19296">LAARILADTAAAYATSNNSAGQPPKALALLALRLACNLFASPQSVELAVGSGNSGACRRTTDLLVAALLAEEPSVRRTAASLAFNLAAHVSRQAGQVDDGEDWLIELVSAIVKGVEDETASAGSNAKESVPVVSRLLAALALVLFQAPESILDLARLLNAQQVARSANTTNDALVAKVVADIESLLAN</sequence>
<evidence type="ECO:0000313" key="2">
    <source>
        <dbReference type="Proteomes" id="UP001150603"/>
    </source>
</evidence>
<evidence type="ECO:0000313" key="1">
    <source>
        <dbReference type="EMBL" id="KAJ1931078.1"/>
    </source>
</evidence>
<dbReference type="Proteomes" id="UP001150603">
    <property type="component" value="Unassembled WGS sequence"/>
</dbReference>
<feature type="non-terminal residue" evidence="1">
    <location>
        <position position="1"/>
    </location>
</feature>
<comment type="caution">
    <text evidence="1">The sequence shown here is derived from an EMBL/GenBank/DDBJ whole genome shotgun (WGS) entry which is preliminary data.</text>
</comment>
<keyword evidence="2" id="KW-1185">Reference proteome</keyword>
<proteinExistence type="predicted"/>
<accession>A0ACC1IYY7</accession>
<dbReference type="EMBL" id="JANBPW010006186">
    <property type="protein sequence ID" value="KAJ1931078.1"/>
    <property type="molecule type" value="Genomic_DNA"/>
</dbReference>